<dbReference type="HOGENOM" id="CLU_209360_0_0_1"/>
<evidence type="ECO:0000313" key="2">
    <source>
        <dbReference type="EMBL" id="CAE02140.2"/>
    </source>
</evidence>
<accession>Q7X7P2</accession>
<feature type="region of interest" description="Disordered" evidence="1">
    <location>
        <begin position="67"/>
        <end position="86"/>
    </location>
</feature>
<reference evidence="2" key="1">
    <citation type="journal article" date="2002" name="Nature">
        <title>Sequence and analysis of rice chromosome 4.</title>
        <authorList>
            <person name="Feng Q."/>
            <person name="Zhang Y."/>
            <person name="Hao P."/>
            <person name="Wang S."/>
            <person name="Fu G."/>
            <person name="Huang Y."/>
            <person name="Li Y."/>
            <person name="Zhu J."/>
            <person name="Liu Y."/>
            <person name="Hu X."/>
            <person name="Jia P."/>
            <person name="Zhang Y."/>
            <person name="Zhao Q."/>
            <person name="Ying K."/>
            <person name="Yu S."/>
            <person name="Tang Y."/>
            <person name="Weng Q."/>
            <person name="Zhang L."/>
            <person name="Lu Y."/>
            <person name="Mu J."/>
            <person name="Lu Y."/>
            <person name="Zhang L.S."/>
            <person name="Yu Z."/>
            <person name="Fan D."/>
            <person name="Liu X."/>
            <person name="Lu T."/>
            <person name="Li C."/>
            <person name="Wu Y."/>
            <person name="Sun T."/>
            <person name="Lei H."/>
            <person name="Li T."/>
            <person name="Hu H."/>
            <person name="Guan J."/>
            <person name="Wu M."/>
            <person name="Zhang R."/>
            <person name="Zhou B."/>
            <person name="Chen Z."/>
            <person name="Chen L."/>
            <person name="Jin Z."/>
            <person name="Wang R."/>
            <person name="Yin H."/>
            <person name="Cai Z."/>
            <person name="Ren S."/>
            <person name="Lv G."/>
            <person name="Gu W."/>
            <person name="Zhu G."/>
            <person name="Tu Y."/>
            <person name="Jia J."/>
            <person name="Zhang Y."/>
            <person name="Chen J."/>
            <person name="Kang H."/>
            <person name="Chen X."/>
            <person name="Shao C."/>
            <person name="Sun Y."/>
            <person name="Hu Q."/>
            <person name="Zhang X."/>
            <person name="Zhang W."/>
            <person name="Wang L."/>
            <person name="Ding C."/>
            <person name="Sheng H."/>
            <person name="Gu J."/>
            <person name="Chen S."/>
            <person name="Ni L."/>
            <person name="Zhu F."/>
            <person name="Chen W."/>
            <person name="Lan L."/>
            <person name="Lai Y."/>
            <person name="Cheng Z."/>
            <person name="Gu M."/>
            <person name="Jiang J."/>
            <person name="Li J."/>
            <person name="Hong G."/>
            <person name="Xue Y."/>
            <person name="Han B."/>
        </authorList>
    </citation>
    <scope>NUCLEOTIDE SEQUENCE</scope>
</reference>
<dbReference type="EMBL" id="AL662984">
    <property type="protein sequence ID" value="CAE03860.2"/>
    <property type="molecule type" value="Genomic_DNA"/>
</dbReference>
<sequence length="134" mass="15370">MFYVNHKKRIYPQNSIHANFKTPVHLVFSNFTDQHRLRIVVGLGPRARRCLYNQVPWIFPPLERTAKSPSPVAGRDQISFSPPSPIRKRMGGFDLQVKERAKELKHLKGAVMKGVKVVGDSCKKAWNKVKSIKH</sequence>
<gene>
    <name evidence="2" type="ORF">OSJNBa0074L08.18</name>
    <name evidence="3" type="ORF">OSJNBa0081C01.6</name>
</gene>
<evidence type="ECO:0000313" key="3">
    <source>
        <dbReference type="EMBL" id="CAE03860.2"/>
    </source>
</evidence>
<reference evidence="4" key="3">
    <citation type="journal article" date="2008" name="Nucleic Acids Res.">
        <title>The rice annotation project database (RAP-DB): 2008 update.</title>
        <authorList>
            <consortium name="The rice annotation project (RAP)"/>
        </authorList>
    </citation>
    <scope>GENOME REANNOTATION</scope>
    <source>
        <strain evidence="4">cv. Nipponbare</strain>
    </source>
</reference>
<name>Q7X7P2_ORYSJ</name>
<organism evidence="2 4">
    <name type="scientific">Oryza sativa subsp. japonica</name>
    <name type="common">Rice</name>
    <dbReference type="NCBI Taxonomy" id="39947"/>
    <lineage>
        <taxon>Eukaryota</taxon>
        <taxon>Viridiplantae</taxon>
        <taxon>Streptophyta</taxon>
        <taxon>Embryophyta</taxon>
        <taxon>Tracheophyta</taxon>
        <taxon>Spermatophyta</taxon>
        <taxon>Magnoliopsida</taxon>
        <taxon>Liliopsida</taxon>
        <taxon>Poales</taxon>
        <taxon>Poaceae</taxon>
        <taxon>BOP clade</taxon>
        <taxon>Oryzoideae</taxon>
        <taxon>Oryzeae</taxon>
        <taxon>Oryzinae</taxon>
        <taxon>Oryza</taxon>
        <taxon>Oryza sativa</taxon>
    </lineage>
</organism>
<reference evidence="4" key="2">
    <citation type="journal article" date="2005" name="Nature">
        <title>The map-based sequence of the rice genome.</title>
        <authorList>
            <consortium name="International rice genome sequencing project (IRGSP)"/>
            <person name="Matsumoto T."/>
            <person name="Wu J."/>
            <person name="Kanamori H."/>
            <person name="Katayose Y."/>
            <person name="Fujisawa M."/>
            <person name="Namiki N."/>
            <person name="Mizuno H."/>
            <person name="Yamamoto K."/>
            <person name="Antonio B.A."/>
            <person name="Baba T."/>
            <person name="Sakata K."/>
            <person name="Nagamura Y."/>
            <person name="Aoki H."/>
            <person name="Arikawa K."/>
            <person name="Arita K."/>
            <person name="Bito T."/>
            <person name="Chiden Y."/>
            <person name="Fujitsuka N."/>
            <person name="Fukunaka R."/>
            <person name="Hamada M."/>
            <person name="Harada C."/>
            <person name="Hayashi A."/>
            <person name="Hijishita S."/>
            <person name="Honda M."/>
            <person name="Hosokawa S."/>
            <person name="Ichikawa Y."/>
            <person name="Idonuma A."/>
            <person name="Iijima M."/>
            <person name="Ikeda M."/>
            <person name="Ikeno M."/>
            <person name="Ito K."/>
            <person name="Ito S."/>
            <person name="Ito T."/>
            <person name="Ito Y."/>
            <person name="Ito Y."/>
            <person name="Iwabuchi A."/>
            <person name="Kamiya K."/>
            <person name="Karasawa W."/>
            <person name="Kurita K."/>
            <person name="Katagiri S."/>
            <person name="Kikuta A."/>
            <person name="Kobayashi H."/>
            <person name="Kobayashi N."/>
            <person name="Machita K."/>
            <person name="Maehara T."/>
            <person name="Masukawa M."/>
            <person name="Mizubayashi T."/>
            <person name="Mukai Y."/>
            <person name="Nagasaki H."/>
            <person name="Nagata Y."/>
            <person name="Naito S."/>
            <person name="Nakashima M."/>
            <person name="Nakama Y."/>
            <person name="Nakamichi Y."/>
            <person name="Nakamura M."/>
            <person name="Meguro A."/>
            <person name="Negishi M."/>
            <person name="Ohta I."/>
            <person name="Ohta T."/>
            <person name="Okamoto M."/>
            <person name="Ono N."/>
            <person name="Saji S."/>
            <person name="Sakaguchi M."/>
            <person name="Sakai K."/>
            <person name="Shibata M."/>
            <person name="Shimokawa T."/>
            <person name="Song J."/>
            <person name="Takazaki Y."/>
            <person name="Terasawa K."/>
            <person name="Tsugane M."/>
            <person name="Tsuji K."/>
            <person name="Ueda S."/>
            <person name="Waki K."/>
            <person name="Yamagata H."/>
            <person name="Yamamoto M."/>
            <person name="Yamamoto S."/>
            <person name="Yamane H."/>
            <person name="Yoshiki S."/>
            <person name="Yoshihara R."/>
            <person name="Yukawa K."/>
            <person name="Zhong H."/>
            <person name="Yano M."/>
            <person name="Yuan Q."/>
            <person name="Ouyang S."/>
            <person name="Liu J."/>
            <person name="Jones K.M."/>
            <person name="Gansberger K."/>
            <person name="Moffat K."/>
            <person name="Hill J."/>
            <person name="Bera J."/>
            <person name="Fadrosh D."/>
            <person name="Jin S."/>
            <person name="Johri S."/>
            <person name="Kim M."/>
            <person name="Overton L."/>
            <person name="Reardon M."/>
            <person name="Tsitrin T."/>
            <person name="Vuong H."/>
            <person name="Weaver B."/>
            <person name="Ciecko A."/>
            <person name="Tallon L."/>
            <person name="Jackson J."/>
            <person name="Pai G."/>
            <person name="Aken S.V."/>
            <person name="Utterback T."/>
            <person name="Reidmuller S."/>
            <person name="Feldblyum T."/>
            <person name="Hsiao J."/>
            <person name="Zismann V."/>
            <person name="Iobst S."/>
            <person name="de Vazeille A.R."/>
            <person name="Buell C.R."/>
            <person name="Ying K."/>
            <person name="Li Y."/>
            <person name="Lu T."/>
            <person name="Huang Y."/>
            <person name="Zhao Q."/>
            <person name="Feng Q."/>
            <person name="Zhang L."/>
            <person name="Zhu J."/>
            <person name="Weng Q."/>
            <person name="Mu J."/>
            <person name="Lu Y."/>
            <person name="Fan D."/>
            <person name="Liu Y."/>
            <person name="Guan J."/>
            <person name="Zhang Y."/>
            <person name="Yu S."/>
            <person name="Liu X."/>
            <person name="Zhang Y."/>
            <person name="Hong G."/>
            <person name="Han B."/>
            <person name="Choisne N."/>
            <person name="Demange N."/>
            <person name="Orjeda G."/>
            <person name="Samain S."/>
            <person name="Cattolico L."/>
            <person name="Pelletier E."/>
            <person name="Couloux A."/>
            <person name="Segurens B."/>
            <person name="Wincker P."/>
            <person name="D'Hont A."/>
            <person name="Scarpelli C."/>
            <person name="Weissenbach J."/>
            <person name="Salanoubat M."/>
            <person name="Quetier F."/>
            <person name="Yu Y."/>
            <person name="Kim H.R."/>
            <person name="Rambo T."/>
            <person name="Currie J."/>
            <person name="Collura K."/>
            <person name="Luo M."/>
            <person name="Yang T."/>
            <person name="Ammiraju J.S.S."/>
            <person name="Engler F."/>
            <person name="Soderlund C."/>
            <person name="Wing R.A."/>
            <person name="Palmer L.E."/>
            <person name="de la Bastide M."/>
            <person name="Spiegel L."/>
            <person name="Nascimento L."/>
            <person name="Zutavern T."/>
            <person name="O'Shaughnessy A."/>
            <person name="Dike S."/>
            <person name="Dedhia N."/>
            <person name="Preston R."/>
            <person name="Balija V."/>
            <person name="McCombie W.R."/>
            <person name="Chow T."/>
            <person name="Chen H."/>
            <person name="Chung M."/>
            <person name="Chen C."/>
            <person name="Shaw J."/>
            <person name="Wu H."/>
            <person name="Hsiao K."/>
            <person name="Chao Y."/>
            <person name="Chu M."/>
            <person name="Cheng C."/>
            <person name="Hour A."/>
            <person name="Lee P."/>
            <person name="Lin S."/>
            <person name="Lin Y."/>
            <person name="Liou J."/>
            <person name="Liu S."/>
            <person name="Hsing Y."/>
            <person name="Raghuvanshi S."/>
            <person name="Mohanty A."/>
            <person name="Bharti A.K."/>
            <person name="Gaur A."/>
            <person name="Gupta V."/>
            <person name="Kumar D."/>
            <person name="Ravi V."/>
            <person name="Vij S."/>
            <person name="Kapur A."/>
            <person name="Khurana P."/>
            <person name="Khurana P."/>
            <person name="Khurana J.P."/>
            <person name="Tyagi A.K."/>
            <person name="Gaikwad K."/>
            <person name="Singh A."/>
            <person name="Dalal V."/>
            <person name="Srivastava S."/>
            <person name="Dixit A."/>
            <person name="Pal A.K."/>
            <person name="Ghazi I.A."/>
            <person name="Yadav M."/>
            <person name="Pandit A."/>
            <person name="Bhargava A."/>
            <person name="Sureshbabu K."/>
            <person name="Batra K."/>
            <person name="Sharma T.R."/>
            <person name="Mohapatra T."/>
            <person name="Singh N.K."/>
            <person name="Messing J."/>
            <person name="Nelson A.B."/>
            <person name="Fuks G."/>
            <person name="Kavchok S."/>
            <person name="Keizer G."/>
            <person name="Linton E."/>
            <person name="Llaca V."/>
            <person name="Song R."/>
            <person name="Tanyolac B."/>
            <person name="Young S."/>
            <person name="Ho-Il K."/>
            <person name="Hahn J.H."/>
            <person name="Sangsakoo G."/>
            <person name="Vanavichit A."/>
            <person name="de Mattos Luiz.A.T."/>
            <person name="Zimmer P.D."/>
            <person name="Malone G."/>
            <person name="Dellagostin O."/>
            <person name="de Oliveira A.C."/>
            <person name="Bevan M."/>
            <person name="Bancroft I."/>
            <person name="Minx P."/>
            <person name="Cordum H."/>
            <person name="Wilson R."/>
            <person name="Cheng Z."/>
            <person name="Jin W."/>
            <person name="Jiang J."/>
            <person name="Leong S.A."/>
            <person name="Iwama H."/>
            <person name="Gojobori T."/>
            <person name="Itoh T."/>
            <person name="Niimura Y."/>
            <person name="Fujii Y."/>
            <person name="Habara T."/>
            <person name="Sakai H."/>
            <person name="Sato Y."/>
            <person name="Wilson G."/>
            <person name="Kumar K."/>
            <person name="McCouch S."/>
            <person name="Juretic N."/>
            <person name="Hoen D."/>
            <person name="Wright S."/>
            <person name="Bruskiewich R."/>
            <person name="Bureau T."/>
            <person name="Miyao A."/>
            <person name="Hirochika H."/>
            <person name="Nishikawa T."/>
            <person name="Kadowaki K."/>
            <person name="Sugiura M."/>
            <person name="Burr B."/>
            <person name="Sasaki T."/>
        </authorList>
    </citation>
    <scope>NUCLEOTIDE SEQUENCE [LARGE SCALE GENOMIC DNA]</scope>
    <source>
        <strain evidence="4">cv. Nipponbare</strain>
    </source>
</reference>
<dbReference type="AlphaFoldDB" id="Q7X7P2"/>
<evidence type="ECO:0000313" key="4">
    <source>
        <dbReference type="Proteomes" id="UP000000763"/>
    </source>
</evidence>
<protein>
    <submittedName>
        <fullName evidence="2">OSJNBa0074L08.18 protein</fullName>
    </submittedName>
    <submittedName>
        <fullName evidence="3">OSJNBa0081C01.6 protein</fullName>
    </submittedName>
</protein>
<dbReference type="EMBL" id="AL662976">
    <property type="protein sequence ID" value="CAE02140.2"/>
    <property type="molecule type" value="Genomic_DNA"/>
</dbReference>
<evidence type="ECO:0000256" key="1">
    <source>
        <dbReference type="SAM" id="MobiDB-lite"/>
    </source>
</evidence>
<proteinExistence type="predicted"/>
<dbReference type="Proteomes" id="UP000000763">
    <property type="component" value="Chromosome 4"/>
</dbReference>